<keyword evidence="3" id="KW-1185">Reference proteome</keyword>
<name>A0ABW8UBZ3_9LACO</name>
<dbReference type="Proteomes" id="UP001625389">
    <property type="component" value="Unassembled WGS sequence"/>
</dbReference>
<feature type="transmembrane region" description="Helical" evidence="1">
    <location>
        <begin position="96"/>
        <end position="116"/>
    </location>
</feature>
<gene>
    <name evidence="2" type="primary">thiW</name>
    <name evidence="2" type="ORF">ACEN34_07040</name>
</gene>
<dbReference type="Gene3D" id="1.10.1760.20">
    <property type="match status" value="1"/>
</dbReference>
<protein>
    <submittedName>
        <fullName evidence="2">Energy coupling factor transporter S component ThiW</fullName>
    </submittedName>
</protein>
<organism evidence="2 3">
    <name type="scientific">Loigolactobacillus zhaoyuanensis</name>
    <dbReference type="NCBI Taxonomy" id="2486017"/>
    <lineage>
        <taxon>Bacteria</taxon>
        <taxon>Bacillati</taxon>
        <taxon>Bacillota</taxon>
        <taxon>Bacilli</taxon>
        <taxon>Lactobacillales</taxon>
        <taxon>Lactobacillaceae</taxon>
        <taxon>Loigolactobacillus</taxon>
    </lineage>
</organism>
<keyword evidence="1" id="KW-0472">Membrane</keyword>
<dbReference type="NCBIfam" id="TIGR02359">
    <property type="entry name" value="thiW"/>
    <property type="match status" value="1"/>
</dbReference>
<evidence type="ECO:0000313" key="2">
    <source>
        <dbReference type="EMBL" id="MFL2029371.1"/>
    </source>
</evidence>
<evidence type="ECO:0000313" key="3">
    <source>
        <dbReference type="Proteomes" id="UP001625389"/>
    </source>
</evidence>
<feature type="transmembrane region" description="Helical" evidence="1">
    <location>
        <begin position="67"/>
        <end position="90"/>
    </location>
</feature>
<dbReference type="PIRSF" id="PIRSF024534">
    <property type="entry name" value="ThiW"/>
    <property type="match status" value="1"/>
</dbReference>
<keyword evidence="1" id="KW-0812">Transmembrane</keyword>
<dbReference type="RefSeq" id="WP_125549525.1">
    <property type="nucleotide sequence ID" value="NZ_JBGQPK010000023.1"/>
</dbReference>
<feature type="transmembrane region" description="Helical" evidence="1">
    <location>
        <begin position="36"/>
        <end position="55"/>
    </location>
</feature>
<dbReference type="Pfam" id="PF09512">
    <property type="entry name" value="ThiW"/>
    <property type="match status" value="1"/>
</dbReference>
<feature type="transmembrane region" description="Helical" evidence="1">
    <location>
        <begin position="128"/>
        <end position="151"/>
    </location>
</feature>
<proteinExistence type="predicted"/>
<evidence type="ECO:0000256" key="1">
    <source>
        <dbReference type="SAM" id="Phobius"/>
    </source>
</evidence>
<dbReference type="InterPro" id="IPR012652">
    <property type="entry name" value="ThiW"/>
</dbReference>
<accession>A0ABW8UBZ3</accession>
<sequence>MHKNLRRLVLTALLTALAVVGGTVFQFPLGPARVAPTQHLINLISGVVVGPYYALAQALLTSLIRNMLGTGTVLAFPGSMIGALLTGWAFRKTHRLAVATGAELLGDGIFGALLAFPVAQLFMGTKGALWLFVPTFLPSVIIGVIIGYILLKALWPMILRFDPMLADQR</sequence>
<keyword evidence="1" id="KW-1133">Transmembrane helix</keyword>
<comment type="caution">
    <text evidence="2">The sequence shown here is derived from an EMBL/GenBank/DDBJ whole genome shotgun (WGS) entry which is preliminary data.</text>
</comment>
<dbReference type="EMBL" id="JBGQPK010000023">
    <property type="protein sequence ID" value="MFL2029371.1"/>
    <property type="molecule type" value="Genomic_DNA"/>
</dbReference>
<reference evidence="2 3" key="1">
    <citation type="submission" date="2024-08" db="EMBL/GenBank/DDBJ databases">
        <authorList>
            <person name="Arias E."/>
        </authorList>
    </citation>
    <scope>NUCLEOTIDE SEQUENCE [LARGE SCALE GENOMIC DNA]</scope>
    <source>
        <strain evidence="2 3">FAM 25317</strain>
    </source>
</reference>